<dbReference type="PANTHER" id="PTHR43735:SF24">
    <property type="entry name" value="NUCLEOTIDE-DISULPHIDE OXIDOREDUCTASE AMID-LIKE, PUTATIVE (AFU_ORTHOLOGUE AFUA_1G17180)-RELATED"/>
    <property type="match status" value="1"/>
</dbReference>
<dbReference type="OMA" id="HMGHYAG"/>
<sequence length="439" mass="47452">MPAASIVEQPSRVLVSGGSYAGLSVALNLLDLCNGLPSRFTGEKTAPDASRQVPLEVTIVDERDGFYHLIGTPLAFASAEYAAKAWTLFQDIPALQTPAVKFVRGSITGLDSENKLATIAEHGTQQAVQIPYDYFVAATGLRRVAPSAPQSLSKKQYILETSNYIRAAQAAKEGVVVVGAGAVGIEIAAELKLLMPNVKVTLIHSRSKLLSSERLPDEFKDRALQLVHEAGVETILGVRVVNMTENMPPSSEVLLSDGRRVKADLVINAVSKFHPTTTYLPSIALDDDGYVKINSSLQFNSNIPNAYYHHATGDIVSWSGIKRCGTAMHHGLYTANNIHQKILANIRNITPVYKELDVDIPPMMGLAVGKQAASYGPPDNRVSSGEDVMQMFFGNDLGLTICWNYMHLGDAPFKVESTLFAPEADCRLTQSLASEPICA</sequence>
<proteinExistence type="predicted"/>
<dbReference type="InterPro" id="IPR036188">
    <property type="entry name" value="FAD/NAD-bd_sf"/>
</dbReference>
<dbReference type="SUPFAM" id="SSF51905">
    <property type="entry name" value="FAD/NAD(P)-binding domain"/>
    <property type="match status" value="1"/>
</dbReference>
<name>A0A0U1M619_TALIS</name>
<dbReference type="PRINTS" id="PR00411">
    <property type="entry name" value="PNDRDTASEI"/>
</dbReference>
<dbReference type="Proteomes" id="UP000054383">
    <property type="component" value="Unassembled WGS sequence"/>
</dbReference>
<accession>A0A0U1M619</accession>
<dbReference type="InterPro" id="IPR023753">
    <property type="entry name" value="FAD/NAD-binding_dom"/>
</dbReference>
<dbReference type="EMBL" id="CVMT01000009">
    <property type="protein sequence ID" value="CRG90994.1"/>
    <property type="molecule type" value="Genomic_DNA"/>
</dbReference>
<dbReference type="PANTHER" id="PTHR43735">
    <property type="entry name" value="APOPTOSIS-INDUCING FACTOR 1"/>
    <property type="match status" value="1"/>
</dbReference>
<organism evidence="2 3">
    <name type="scientific">Talaromyces islandicus</name>
    <name type="common">Penicillium islandicum</name>
    <dbReference type="NCBI Taxonomy" id="28573"/>
    <lineage>
        <taxon>Eukaryota</taxon>
        <taxon>Fungi</taxon>
        <taxon>Dikarya</taxon>
        <taxon>Ascomycota</taxon>
        <taxon>Pezizomycotina</taxon>
        <taxon>Eurotiomycetes</taxon>
        <taxon>Eurotiomycetidae</taxon>
        <taxon>Eurotiales</taxon>
        <taxon>Trichocomaceae</taxon>
        <taxon>Talaromyces</taxon>
        <taxon>Talaromyces sect. Islandici</taxon>
    </lineage>
</organism>
<dbReference type="GO" id="GO:0005737">
    <property type="term" value="C:cytoplasm"/>
    <property type="evidence" value="ECO:0007669"/>
    <property type="project" value="TreeGrafter"/>
</dbReference>
<reference evidence="2 3" key="1">
    <citation type="submission" date="2015-04" db="EMBL/GenBank/DDBJ databases">
        <authorList>
            <person name="Syromyatnikov M.Y."/>
            <person name="Popov V.N."/>
        </authorList>
    </citation>
    <scope>NUCLEOTIDE SEQUENCE [LARGE SCALE GENOMIC DNA]</scope>
    <source>
        <strain evidence="2">WF-38-12</strain>
    </source>
</reference>
<dbReference type="Gene3D" id="3.50.50.60">
    <property type="entry name" value="FAD/NAD(P)-binding domain"/>
    <property type="match status" value="2"/>
</dbReference>
<gene>
    <name evidence="2" type="ORF">PISL3812_08042</name>
</gene>
<dbReference type="AlphaFoldDB" id="A0A0U1M619"/>
<dbReference type="OrthoDB" id="202203at2759"/>
<dbReference type="GO" id="GO:0050660">
    <property type="term" value="F:flavin adenine dinucleotide binding"/>
    <property type="evidence" value="ECO:0007669"/>
    <property type="project" value="TreeGrafter"/>
</dbReference>
<evidence type="ECO:0000259" key="1">
    <source>
        <dbReference type="Pfam" id="PF07992"/>
    </source>
</evidence>
<feature type="domain" description="FAD/NAD(P)-binding" evidence="1">
    <location>
        <begin position="46"/>
        <end position="331"/>
    </location>
</feature>
<evidence type="ECO:0000313" key="2">
    <source>
        <dbReference type="EMBL" id="CRG90994.1"/>
    </source>
</evidence>
<evidence type="ECO:0000313" key="3">
    <source>
        <dbReference type="Proteomes" id="UP000054383"/>
    </source>
</evidence>
<keyword evidence="3" id="KW-1185">Reference proteome</keyword>
<dbReference type="STRING" id="28573.A0A0U1M619"/>
<dbReference type="Pfam" id="PF07992">
    <property type="entry name" value="Pyr_redox_2"/>
    <property type="match status" value="1"/>
</dbReference>
<protein>
    <recommendedName>
        <fullName evidence="1">FAD/NAD(P)-binding domain-containing protein</fullName>
    </recommendedName>
</protein>
<dbReference type="GO" id="GO:0004174">
    <property type="term" value="F:electron-transferring-flavoprotein dehydrogenase activity"/>
    <property type="evidence" value="ECO:0007669"/>
    <property type="project" value="TreeGrafter"/>
</dbReference>